<dbReference type="AlphaFoldDB" id="A0A2P1QRG3"/>
<dbReference type="InterPro" id="IPR005225">
    <property type="entry name" value="Small_GTP-bd"/>
</dbReference>
<feature type="domain" description="Hflx-type G" evidence="8">
    <location>
        <begin position="408"/>
        <end position="605"/>
    </location>
</feature>
<dbReference type="Proteomes" id="UP000033961">
    <property type="component" value="Chromosome I"/>
</dbReference>
<gene>
    <name evidence="6" type="primary">hflX</name>
    <name evidence="9" type="ORF">XB16_1132</name>
</gene>
<evidence type="ECO:0000256" key="7">
    <source>
        <dbReference type="SAM" id="Coils"/>
    </source>
</evidence>
<dbReference type="EMBL" id="CP027843">
    <property type="protein sequence ID" value="AVQ11464.1"/>
    <property type="molecule type" value="Genomic_DNA"/>
</dbReference>
<keyword evidence="2" id="KW-0479">Metal-binding</keyword>
<dbReference type="CDD" id="cd01878">
    <property type="entry name" value="HflX"/>
    <property type="match status" value="1"/>
</dbReference>
<dbReference type="InterPro" id="IPR016496">
    <property type="entry name" value="GTPase_HflX"/>
</dbReference>
<dbReference type="GO" id="GO:0043022">
    <property type="term" value="F:ribosome binding"/>
    <property type="evidence" value="ECO:0007669"/>
    <property type="project" value="TreeGrafter"/>
</dbReference>
<keyword evidence="1 6" id="KW-0963">Cytoplasm</keyword>
<dbReference type="GO" id="GO:0046872">
    <property type="term" value="F:metal ion binding"/>
    <property type="evidence" value="ECO:0007669"/>
    <property type="project" value="UniProtKB-KW"/>
</dbReference>
<protein>
    <recommendedName>
        <fullName evidence="6">GTPase HflX</fullName>
    </recommendedName>
    <alternativeName>
        <fullName evidence="6">GTP-binding protein HflX</fullName>
    </alternativeName>
</protein>
<dbReference type="NCBIfam" id="TIGR00231">
    <property type="entry name" value="small_GTP"/>
    <property type="match status" value="1"/>
</dbReference>
<dbReference type="InterPro" id="IPR027417">
    <property type="entry name" value="P-loop_NTPase"/>
</dbReference>
<evidence type="ECO:0000256" key="1">
    <source>
        <dbReference type="ARBA" id="ARBA00022490"/>
    </source>
</evidence>
<evidence type="ECO:0000256" key="4">
    <source>
        <dbReference type="ARBA" id="ARBA00022842"/>
    </source>
</evidence>
<evidence type="ECO:0000256" key="3">
    <source>
        <dbReference type="ARBA" id="ARBA00022741"/>
    </source>
</evidence>
<dbReference type="GO" id="GO:0003924">
    <property type="term" value="F:GTPase activity"/>
    <property type="evidence" value="ECO:0007669"/>
    <property type="project" value="UniProtKB-UniRule"/>
</dbReference>
<dbReference type="SUPFAM" id="SSF52540">
    <property type="entry name" value="P-loop containing nucleoside triphosphate hydrolases"/>
    <property type="match status" value="1"/>
</dbReference>
<dbReference type="InterPro" id="IPR032305">
    <property type="entry name" value="GTP-bd_M"/>
</dbReference>
<dbReference type="InterPro" id="IPR006073">
    <property type="entry name" value="GTP-bd"/>
</dbReference>
<dbReference type="Pfam" id="PF01926">
    <property type="entry name" value="MMR_HSR1"/>
    <property type="match status" value="1"/>
</dbReference>
<dbReference type="GO" id="GO:0005525">
    <property type="term" value="F:GTP binding"/>
    <property type="evidence" value="ECO:0007669"/>
    <property type="project" value="UniProtKB-UniRule"/>
</dbReference>
<reference evidence="9 10" key="1">
    <citation type="journal article" date="2015" name="Genome Announc.">
        <title>Draft Genome Sequences of Leptospira santarosai Strains U160, U164, and U233, Isolated from Asymptomatic Cattle.</title>
        <authorList>
            <person name="Kremer F.S."/>
            <person name="Eslabao M.R."/>
            <person name="Provisor M."/>
            <person name="Woloski R.D."/>
            <person name="Ramires O.V."/>
            <person name="Moreno L.Z."/>
            <person name="Moreno A.M."/>
            <person name="Hamond C."/>
            <person name="Lilenbaum W."/>
            <person name="Dellagostin O.A."/>
        </authorList>
    </citation>
    <scope>NUCLEOTIDE SEQUENCE [LARGE SCALE GENOMIC DNA]</scope>
    <source>
        <strain evidence="9 10">U160</strain>
    </source>
</reference>
<evidence type="ECO:0000313" key="9">
    <source>
        <dbReference type="EMBL" id="AVQ11464.1"/>
    </source>
</evidence>
<sequence length="615" mass="69880">MTSMISGNRKECLTGIGKPVTFQEKENFRISKLSGSLNGLKSNQIQRLKKISEKRIREDVIISQDFARTLCELSLETRKQIGILIDRSGYVTHVLVGSDNSIEIPFLDRLRTSEARLRGLRLVHTHLKGESLNQEDLTDLALLRLDYMTAVVMDSSGNPNGYYSAHLNPESEEGLWNVLPKKYPGQLTEGILEEILEIESRLSRSKKNLKDAQKENRAFLVGVYPERNTGRHPSLSMEELKELCRTAEVHVVDTFIQRKNRLDPSTVLGKGKLEEIILKAIQKHVELLVFDLELTPSQAKKISDIADIKVIDRTQLILDIFARNAKSRDGKLQVELAQLKYLKGRLTELDDNMSRLTGGIGGRGPGETKLEIGKRRVEERITRLEVELKSLKKRREINRRRRKKNELPAVGIVGYTNAGKSTFLNALTNSEVLSENKLFATLDPTTRRIRFPEEREIVISDTVGFIHDLPPELSNAFKATLEELRDSDLLVHVVDVSNPDYKLQMEAVEKILEELELSHIPMIQVFNKIDSLEKFKTWETESDSKGDKKFSRSSVYHGPGLEAIGDLKEELGIDVHSDTVLVSAYQGWGLKTFLDLLEERIYNLSRSNYSIVEKL</sequence>
<keyword evidence="7" id="KW-0175">Coiled coil</keyword>
<dbReference type="Gene3D" id="6.10.250.2860">
    <property type="match status" value="1"/>
</dbReference>
<dbReference type="Gene3D" id="3.40.50.11060">
    <property type="entry name" value="GTPase HflX, N-terminal domain"/>
    <property type="match status" value="1"/>
</dbReference>
<organism evidence="9 10">
    <name type="scientific">Leptospira santarosai</name>
    <dbReference type="NCBI Taxonomy" id="28183"/>
    <lineage>
        <taxon>Bacteria</taxon>
        <taxon>Pseudomonadati</taxon>
        <taxon>Spirochaetota</taxon>
        <taxon>Spirochaetia</taxon>
        <taxon>Leptospirales</taxon>
        <taxon>Leptospiraceae</taxon>
        <taxon>Leptospira</taxon>
    </lineage>
</organism>
<dbReference type="GO" id="GO:0005737">
    <property type="term" value="C:cytoplasm"/>
    <property type="evidence" value="ECO:0007669"/>
    <property type="project" value="UniProtKB-SubCell"/>
</dbReference>
<dbReference type="NCBIfam" id="TIGR03156">
    <property type="entry name" value="GTP_HflX"/>
    <property type="match status" value="1"/>
</dbReference>
<dbReference type="PANTHER" id="PTHR10229">
    <property type="entry name" value="GTP-BINDING PROTEIN HFLX"/>
    <property type="match status" value="1"/>
</dbReference>
<evidence type="ECO:0000313" key="10">
    <source>
        <dbReference type="Proteomes" id="UP000033961"/>
    </source>
</evidence>
<dbReference type="InterPro" id="IPR025121">
    <property type="entry name" value="GTPase_HflX_N"/>
</dbReference>
<comment type="subcellular location">
    <subcellularLocation>
        <location evidence="6">Cytoplasm</location>
    </subcellularLocation>
    <text evidence="6">May associate with membranes.</text>
</comment>
<comment type="subunit">
    <text evidence="6">Monomer. Associates with the 50S ribosomal subunit.</text>
</comment>
<evidence type="ECO:0000259" key="8">
    <source>
        <dbReference type="PROSITE" id="PS51705"/>
    </source>
</evidence>
<evidence type="ECO:0000256" key="5">
    <source>
        <dbReference type="ARBA" id="ARBA00023134"/>
    </source>
</evidence>
<dbReference type="InterPro" id="IPR030394">
    <property type="entry name" value="G_HFLX_dom"/>
</dbReference>
<dbReference type="FunFam" id="3.40.50.11060:FF:000001">
    <property type="entry name" value="GTPase HflX"/>
    <property type="match status" value="1"/>
</dbReference>
<accession>A0A2P1QRG3</accession>
<comment type="function">
    <text evidence="6">GTPase that associates with the 50S ribosomal subunit and may have a role during protein synthesis or ribosome biogenesis.</text>
</comment>
<dbReference type="InterPro" id="IPR042108">
    <property type="entry name" value="GTPase_HflX_N_sf"/>
</dbReference>
<dbReference type="PANTHER" id="PTHR10229:SF0">
    <property type="entry name" value="GTP-BINDING PROTEIN 6-RELATED"/>
    <property type="match status" value="1"/>
</dbReference>
<dbReference type="PRINTS" id="PR00326">
    <property type="entry name" value="GTP1OBG"/>
</dbReference>
<name>A0A2P1QRG3_9LEPT</name>
<keyword evidence="5 6" id="KW-0342">GTP-binding</keyword>
<keyword evidence="4" id="KW-0460">Magnesium</keyword>
<feature type="coiled-coil region" evidence="7">
    <location>
        <begin position="374"/>
        <end position="401"/>
    </location>
</feature>
<dbReference type="Pfam" id="PF13167">
    <property type="entry name" value="GTP-bdg_N"/>
    <property type="match status" value="1"/>
</dbReference>
<evidence type="ECO:0000256" key="6">
    <source>
        <dbReference type="HAMAP-Rule" id="MF_00900"/>
    </source>
</evidence>
<evidence type="ECO:0000256" key="2">
    <source>
        <dbReference type="ARBA" id="ARBA00022723"/>
    </source>
</evidence>
<keyword evidence="3 6" id="KW-0547">Nucleotide-binding</keyword>
<dbReference type="HAMAP" id="MF_00900">
    <property type="entry name" value="GTPase_HflX"/>
    <property type="match status" value="1"/>
</dbReference>
<dbReference type="PROSITE" id="PS51705">
    <property type="entry name" value="G_HFLX"/>
    <property type="match status" value="1"/>
</dbReference>
<dbReference type="Gene3D" id="3.40.50.300">
    <property type="entry name" value="P-loop containing nucleotide triphosphate hydrolases"/>
    <property type="match status" value="1"/>
</dbReference>
<proteinExistence type="inferred from homology"/>
<comment type="similarity">
    <text evidence="6">Belongs to the TRAFAC class OBG-HflX-like GTPase superfamily. HflX GTPase family.</text>
</comment>
<dbReference type="Pfam" id="PF16360">
    <property type="entry name" value="GTP-bdg_M"/>
    <property type="match status" value="1"/>
</dbReference>